<organism evidence="1 2">
    <name type="scientific">Alteromonas aquimaris</name>
    <dbReference type="NCBI Taxonomy" id="2998417"/>
    <lineage>
        <taxon>Bacteria</taxon>
        <taxon>Pseudomonadati</taxon>
        <taxon>Pseudomonadota</taxon>
        <taxon>Gammaproteobacteria</taxon>
        <taxon>Alteromonadales</taxon>
        <taxon>Alteromonadaceae</taxon>
        <taxon>Alteromonas/Salinimonas group</taxon>
        <taxon>Alteromonas</taxon>
    </lineage>
</organism>
<reference evidence="1" key="1">
    <citation type="submission" date="2022-11" db="EMBL/GenBank/DDBJ databases">
        <title>Alteromonas sp. nov., isolated from sea water of the Qingdao.</title>
        <authorList>
            <person name="Wang Q."/>
        </authorList>
    </citation>
    <scope>NUCLEOTIDE SEQUENCE</scope>
    <source>
        <strain evidence="1">ASW11-7</strain>
    </source>
</reference>
<accession>A0ABT3P684</accession>
<gene>
    <name evidence="1" type="ORF">OPS25_07210</name>
</gene>
<name>A0ABT3P684_9ALTE</name>
<protein>
    <submittedName>
        <fullName evidence="1">Uncharacterized protein</fullName>
    </submittedName>
</protein>
<evidence type="ECO:0000313" key="2">
    <source>
        <dbReference type="Proteomes" id="UP001142810"/>
    </source>
</evidence>
<sequence length="480" mass="50447">MTNLLTNTKAAGSAAATLNATGRAIAGVGNVLASSATNKLLDEPSGFSWANVAASAVGSALGSPIVGESGSGNFFMDVGNSILGAAAGYATKKIVNNEGSWNNQDVLVDAFGNAIGNSVVRAGQQSYADRVAEQQKMSNAIGAIGQQAVDTRLNARIDQVATQQAENLSQQVMQNLPVNGFEEVTSFANSGAGLDFVNSGLASLQNQNSDLLARKATLKGVQGRIDGFAQQQGRYQLSEQRTTTPTVDFTVTDDQLKDFLGGNYLSDEMFGIGSDQLPNYKPTIVDQDYKWRQDLLNDASLSVGGATVNAIGLQKMLDTGWGTVRNIGNKANLFPFDPLLTASQDWAPLSKGMSGFGNNLGVIGGFTSALTAMNETYGNSEGFDGLDAFREFGKAGVDVTAGLTGVSRFASTLGRFSPVGVAYTAADLAVQFSPDYTVQYGSHAGEVKTGWTKLFYAQGDVIHANQQIDPNWKPFGPGKF</sequence>
<dbReference type="Proteomes" id="UP001142810">
    <property type="component" value="Unassembled WGS sequence"/>
</dbReference>
<proteinExistence type="predicted"/>
<comment type="caution">
    <text evidence="1">The sequence shown here is derived from an EMBL/GenBank/DDBJ whole genome shotgun (WGS) entry which is preliminary data.</text>
</comment>
<keyword evidence="2" id="KW-1185">Reference proteome</keyword>
<dbReference type="RefSeq" id="WP_265616982.1">
    <property type="nucleotide sequence ID" value="NZ_JAPFRD010000009.1"/>
</dbReference>
<evidence type="ECO:0000313" key="1">
    <source>
        <dbReference type="EMBL" id="MCW8108280.1"/>
    </source>
</evidence>
<dbReference type="EMBL" id="JAPFRD010000009">
    <property type="protein sequence ID" value="MCW8108280.1"/>
    <property type="molecule type" value="Genomic_DNA"/>
</dbReference>